<comment type="caution">
    <text evidence="8">The sequence shown here is derived from an EMBL/GenBank/DDBJ whole genome shotgun (WGS) entry which is preliminary data.</text>
</comment>
<dbReference type="InterPro" id="IPR005828">
    <property type="entry name" value="MFS_sugar_transport-like"/>
</dbReference>
<dbReference type="EMBL" id="CABFNP030001029">
    <property type="protein sequence ID" value="CAI6090581.1"/>
    <property type="molecule type" value="Genomic_DNA"/>
</dbReference>
<evidence type="ECO:0000256" key="2">
    <source>
        <dbReference type="ARBA" id="ARBA00022692"/>
    </source>
</evidence>
<dbReference type="InterPro" id="IPR036259">
    <property type="entry name" value="MFS_trans_sf"/>
</dbReference>
<proteinExistence type="predicted"/>
<dbReference type="SUPFAM" id="SSF103473">
    <property type="entry name" value="MFS general substrate transporter"/>
    <property type="match status" value="1"/>
</dbReference>
<keyword evidence="3 6" id="KW-1133">Transmembrane helix</keyword>
<keyword evidence="9" id="KW-1185">Reference proteome</keyword>
<evidence type="ECO:0000313" key="8">
    <source>
        <dbReference type="EMBL" id="CAI6090581.1"/>
    </source>
</evidence>
<feature type="transmembrane region" description="Helical" evidence="6">
    <location>
        <begin position="341"/>
        <end position="362"/>
    </location>
</feature>
<dbReference type="GO" id="GO:0022857">
    <property type="term" value="F:transmembrane transporter activity"/>
    <property type="evidence" value="ECO:0007669"/>
    <property type="project" value="InterPro"/>
</dbReference>
<feature type="region of interest" description="Disordered" evidence="5">
    <location>
        <begin position="506"/>
        <end position="529"/>
    </location>
</feature>
<sequence>IRIYKVSQIIYYKTVCSGQHRRLNSTRLPTARMENQLSFWEKMKSYSVIGVGFFADGWANSNIGLITPMVGYIYFQDTKNTIPVSQSGAIKAGGKIGMLVGQLVFGFLGDTLGRHKVYGRELFFTMFGILMCTLLPWKGLSHNGIVVWLTVGRFITGIGLGGDYPMSASLALEKADSAARAKVVMWTFFLSAIGYVSASITFVILLAAFKGSIENDIHSLQWVWRLLMGLLRLALLPCLLTIYSRLTMKETRPYEKYVRHAGSGSAADKTRSIREQLHDFRLYFSQYRHAMALFSACASWFLFDICSDGVGLNQSIVLAGIGFGKGPTPYSTLWNTAVGNIIVQAAGYMPGFIFGILLIGWIGRRAQQSCSAAVIAILYAIWAGVTGTAGIGALMALFTFTQFFQLCGPNITTFLLPVELFPTRVRGTGHGLVAACGKSGAILTAFAFGSVEEAIGLKGVLGLFAGLQVIITLLPAIIPETKGYSLEDVENDILYKKMALDSGPLQTESAEGSEMEGANDSVVSATKGV</sequence>
<evidence type="ECO:0000256" key="5">
    <source>
        <dbReference type="SAM" id="MobiDB-lite"/>
    </source>
</evidence>
<comment type="subcellular location">
    <subcellularLocation>
        <location evidence="1">Membrane</location>
        <topology evidence="1">Multi-pass membrane protein</topology>
    </subcellularLocation>
</comment>
<evidence type="ECO:0000313" key="9">
    <source>
        <dbReference type="Proteomes" id="UP001160390"/>
    </source>
</evidence>
<evidence type="ECO:0000259" key="7">
    <source>
        <dbReference type="PROSITE" id="PS50850"/>
    </source>
</evidence>
<evidence type="ECO:0000256" key="1">
    <source>
        <dbReference type="ARBA" id="ARBA00004141"/>
    </source>
</evidence>
<feature type="transmembrane region" description="Helical" evidence="6">
    <location>
        <begin position="183"/>
        <end position="210"/>
    </location>
</feature>
<organism evidence="8 9">
    <name type="scientific">Clonostachys chloroleuca</name>
    <dbReference type="NCBI Taxonomy" id="1926264"/>
    <lineage>
        <taxon>Eukaryota</taxon>
        <taxon>Fungi</taxon>
        <taxon>Dikarya</taxon>
        <taxon>Ascomycota</taxon>
        <taxon>Pezizomycotina</taxon>
        <taxon>Sordariomycetes</taxon>
        <taxon>Hypocreomycetidae</taxon>
        <taxon>Hypocreales</taxon>
        <taxon>Bionectriaceae</taxon>
        <taxon>Clonostachys</taxon>
    </lineage>
</organism>
<feature type="transmembrane region" description="Helical" evidence="6">
    <location>
        <begin position="222"/>
        <end position="243"/>
    </location>
</feature>
<evidence type="ECO:0000256" key="6">
    <source>
        <dbReference type="SAM" id="Phobius"/>
    </source>
</evidence>
<dbReference type="InterPro" id="IPR005829">
    <property type="entry name" value="Sugar_transporter_CS"/>
</dbReference>
<dbReference type="InterPro" id="IPR020846">
    <property type="entry name" value="MFS_dom"/>
</dbReference>
<dbReference type="Gene3D" id="1.20.1250.20">
    <property type="entry name" value="MFS general substrate transporter like domains"/>
    <property type="match status" value="1"/>
</dbReference>
<reference evidence="8" key="1">
    <citation type="submission" date="2023-01" db="EMBL/GenBank/DDBJ databases">
        <authorList>
            <person name="Piombo E."/>
        </authorList>
    </citation>
    <scope>NUCLEOTIDE SEQUENCE</scope>
</reference>
<feature type="transmembrane region" description="Helical" evidence="6">
    <location>
        <begin position="374"/>
        <end position="400"/>
    </location>
</feature>
<feature type="transmembrane region" description="Helical" evidence="6">
    <location>
        <begin position="145"/>
        <end position="162"/>
    </location>
</feature>
<feature type="non-terminal residue" evidence="8">
    <location>
        <position position="1"/>
    </location>
</feature>
<dbReference type="PROSITE" id="PS00217">
    <property type="entry name" value="SUGAR_TRANSPORT_2"/>
    <property type="match status" value="1"/>
</dbReference>
<feature type="transmembrane region" description="Helical" evidence="6">
    <location>
        <begin position="429"/>
        <end position="448"/>
    </location>
</feature>
<evidence type="ECO:0000256" key="3">
    <source>
        <dbReference type="ARBA" id="ARBA00022989"/>
    </source>
</evidence>
<accession>A0AA35M4Y1</accession>
<feature type="transmembrane region" description="Helical" evidence="6">
    <location>
        <begin position="291"/>
        <end position="321"/>
    </location>
</feature>
<evidence type="ECO:0000256" key="4">
    <source>
        <dbReference type="ARBA" id="ARBA00023136"/>
    </source>
</evidence>
<name>A0AA35M4Y1_9HYPO</name>
<feature type="transmembrane region" description="Helical" evidence="6">
    <location>
        <begin position="460"/>
        <end position="478"/>
    </location>
</feature>
<dbReference type="Proteomes" id="UP001160390">
    <property type="component" value="Unassembled WGS sequence"/>
</dbReference>
<dbReference type="PANTHER" id="PTHR24064">
    <property type="entry name" value="SOLUTE CARRIER FAMILY 22 MEMBER"/>
    <property type="match status" value="1"/>
</dbReference>
<dbReference type="Pfam" id="PF00083">
    <property type="entry name" value="Sugar_tr"/>
    <property type="match status" value="1"/>
</dbReference>
<gene>
    <name evidence="8" type="ORF">CCHLO57077_00014879</name>
</gene>
<dbReference type="AlphaFoldDB" id="A0AA35M4Y1"/>
<dbReference type="GO" id="GO:0016020">
    <property type="term" value="C:membrane"/>
    <property type="evidence" value="ECO:0007669"/>
    <property type="project" value="UniProtKB-SubCell"/>
</dbReference>
<keyword evidence="4 6" id="KW-0472">Membrane</keyword>
<feature type="transmembrane region" description="Helical" evidence="6">
    <location>
        <begin position="122"/>
        <end position="139"/>
    </location>
</feature>
<feature type="domain" description="Major facilitator superfamily (MFS) profile" evidence="7">
    <location>
        <begin position="45"/>
        <end position="483"/>
    </location>
</feature>
<keyword evidence="2 6" id="KW-0812">Transmembrane</keyword>
<protein>
    <recommendedName>
        <fullName evidence="7">Major facilitator superfamily (MFS) profile domain-containing protein</fullName>
    </recommendedName>
</protein>
<dbReference type="PROSITE" id="PS50850">
    <property type="entry name" value="MFS"/>
    <property type="match status" value="1"/>
</dbReference>